<keyword evidence="1" id="KW-0812">Transmembrane</keyword>
<accession>A0A7W6WC81</accession>
<reference evidence="2 3" key="1">
    <citation type="submission" date="2020-08" db="EMBL/GenBank/DDBJ databases">
        <title>Genome sequencing of Purple Non-Sulfur Bacteria from various extreme environments.</title>
        <authorList>
            <person name="Mayer M."/>
        </authorList>
    </citation>
    <scope>NUCLEOTIDE SEQUENCE [LARGE SCALE GENOMIC DNA]</scope>
    <source>
        <strain evidence="2 3">JA131</strain>
    </source>
</reference>
<evidence type="ECO:0000313" key="2">
    <source>
        <dbReference type="EMBL" id="MBB4268311.1"/>
    </source>
</evidence>
<keyword evidence="1" id="KW-0472">Membrane</keyword>
<comment type="caution">
    <text evidence="2">The sequence shown here is derived from an EMBL/GenBank/DDBJ whole genome shotgun (WGS) entry which is preliminary data.</text>
</comment>
<dbReference type="AlphaFoldDB" id="A0A7W6WC81"/>
<evidence type="ECO:0000313" key="3">
    <source>
        <dbReference type="Proteomes" id="UP000554286"/>
    </source>
</evidence>
<dbReference type="EMBL" id="JACIGK010000089">
    <property type="protein sequence ID" value="MBB4268311.1"/>
    <property type="molecule type" value="Genomic_DNA"/>
</dbReference>
<dbReference type="RefSeq" id="WP_184049235.1">
    <property type="nucleotide sequence ID" value="NZ_JACIGK010000089.1"/>
</dbReference>
<dbReference type="Proteomes" id="UP000554286">
    <property type="component" value="Unassembled WGS sequence"/>
</dbReference>
<evidence type="ECO:0000256" key="1">
    <source>
        <dbReference type="SAM" id="Phobius"/>
    </source>
</evidence>
<feature type="transmembrane region" description="Helical" evidence="1">
    <location>
        <begin position="40"/>
        <end position="63"/>
    </location>
</feature>
<sequence length="105" mass="11673">MQCPGCKTEVDDKATGCPTCGARRGYFMDRRGRVGGKLKVWGGIAAVLIIGIGVFIAPMLYTWPINDTVIWLLGIFVFVMLLAAAQFIFYLVRGRVWYPPEGWQG</sequence>
<name>A0A7W6WC81_9PROT</name>
<feature type="transmembrane region" description="Helical" evidence="1">
    <location>
        <begin position="69"/>
        <end position="92"/>
    </location>
</feature>
<organism evidence="2 3">
    <name type="scientific">Roseospira visakhapatnamensis</name>
    <dbReference type="NCBI Taxonomy" id="390880"/>
    <lineage>
        <taxon>Bacteria</taxon>
        <taxon>Pseudomonadati</taxon>
        <taxon>Pseudomonadota</taxon>
        <taxon>Alphaproteobacteria</taxon>
        <taxon>Rhodospirillales</taxon>
        <taxon>Rhodospirillaceae</taxon>
        <taxon>Roseospira</taxon>
    </lineage>
</organism>
<keyword evidence="1" id="KW-1133">Transmembrane helix</keyword>
<keyword evidence="3" id="KW-1185">Reference proteome</keyword>
<protein>
    <submittedName>
        <fullName evidence="2">Uncharacterized protein</fullName>
    </submittedName>
</protein>
<proteinExistence type="predicted"/>
<gene>
    <name evidence="2" type="ORF">GGD89_003976</name>
</gene>